<dbReference type="CDD" id="cd00144">
    <property type="entry name" value="MPP_PPP_family"/>
    <property type="match status" value="1"/>
</dbReference>
<dbReference type="GO" id="GO:0016791">
    <property type="term" value="F:phosphatase activity"/>
    <property type="evidence" value="ECO:0007669"/>
    <property type="project" value="TreeGrafter"/>
</dbReference>
<dbReference type="GO" id="GO:0008803">
    <property type="term" value="F:bis(5'-nucleosyl)-tetraphosphatase (symmetrical) activity"/>
    <property type="evidence" value="ECO:0007669"/>
    <property type="project" value="TreeGrafter"/>
</dbReference>
<keyword evidence="3" id="KW-1185">Reference proteome</keyword>
<dbReference type="eggNOG" id="COG0639">
    <property type="taxonomic scope" value="Bacteria"/>
</dbReference>
<dbReference type="PANTHER" id="PTHR42850:SF4">
    <property type="entry name" value="ZINC-DEPENDENT ENDOPOLYPHOSPHATASE"/>
    <property type="match status" value="1"/>
</dbReference>
<dbReference type="Gene3D" id="3.60.21.10">
    <property type="match status" value="1"/>
</dbReference>
<evidence type="ECO:0000259" key="1">
    <source>
        <dbReference type="Pfam" id="PF00149"/>
    </source>
</evidence>
<sequence>MIMVTYVFSDVHGHLAPLQRLFERVAPSADDTIFMLGDMVDRGPDPVGVMRFCHDLPGAHVLMGNHEDLMMSYMHAQNDPVARMNWEINGSGPTMAGLQALDAMVRDELLDWVGSLPVSALAQVGERSYILVHAGIRSEGLKPRPAWTLDDLRQLIAEQDIEDLLWIREEFWGAPTGLLDSEGKGPIVIAGHTPTVYLEGMADVLERSPRDENGLCRQVKVGAVPATSMVADRWDIDSGAAGGAGFGQVSMVRLEDGEEFYEPIREGE</sequence>
<dbReference type="EMBL" id="AWEZ01000008">
    <property type="protein sequence ID" value="ERL10524.1"/>
    <property type="molecule type" value="Genomic_DNA"/>
</dbReference>
<feature type="domain" description="Calcineurin-like phosphoesterase" evidence="1">
    <location>
        <begin position="4"/>
        <end position="196"/>
    </location>
</feature>
<dbReference type="AlphaFoldDB" id="U2TBV4"/>
<name>U2TBV4_9ACTN</name>
<proteinExistence type="predicted"/>
<dbReference type="STRING" id="1125712.HMPREF1316_2065"/>
<dbReference type="InterPro" id="IPR029052">
    <property type="entry name" value="Metallo-depent_PP-like"/>
</dbReference>
<accession>U2TBV4</accession>
<dbReference type="GO" id="GO:0110154">
    <property type="term" value="P:RNA decapping"/>
    <property type="evidence" value="ECO:0007669"/>
    <property type="project" value="TreeGrafter"/>
</dbReference>
<dbReference type="GO" id="GO:0005737">
    <property type="term" value="C:cytoplasm"/>
    <property type="evidence" value="ECO:0007669"/>
    <property type="project" value="TreeGrafter"/>
</dbReference>
<dbReference type="Pfam" id="PF00149">
    <property type="entry name" value="Metallophos"/>
    <property type="match status" value="1"/>
</dbReference>
<gene>
    <name evidence="2" type="ORF">HMPREF1316_2065</name>
</gene>
<evidence type="ECO:0000313" key="3">
    <source>
        <dbReference type="Proteomes" id="UP000016638"/>
    </source>
</evidence>
<dbReference type="PANTHER" id="PTHR42850">
    <property type="entry name" value="METALLOPHOSPHOESTERASE"/>
    <property type="match status" value="1"/>
</dbReference>
<dbReference type="SUPFAM" id="SSF56300">
    <property type="entry name" value="Metallo-dependent phosphatases"/>
    <property type="match status" value="1"/>
</dbReference>
<organism evidence="2 3">
    <name type="scientific">Olsenella profusa F0195</name>
    <dbReference type="NCBI Taxonomy" id="1125712"/>
    <lineage>
        <taxon>Bacteria</taxon>
        <taxon>Bacillati</taxon>
        <taxon>Actinomycetota</taxon>
        <taxon>Coriobacteriia</taxon>
        <taxon>Coriobacteriales</taxon>
        <taxon>Atopobiaceae</taxon>
        <taxon>Olsenella</taxon>
    </lineage>
</organism>
<reference evidence="2 3" key="1">
    <citation type="submission" date="2013-08" db="EMBL/GenBank/DDBJ databases">
        <authorList>
            <person name="Durkin A.S."/>
            <person name="Haft D.R."/>
            <person name="McCorrison J."/>
            <person name="Torralba M."/>
            <person name="Gillis M."/>
            <person name="Haft D.H."/>
            <person name="Methe B."/>
            <person name="Sutton G."/>
            <person name="Nelson K.E."/>
        </authorList>
    </citation>
    <scope>NUCLEOTIDE SEQUENCE [LARGE SCALE GENOMIC DNA]</scope>
    <source>
        <strain evidence="2 3">F0195</strain>
    </source>
</reference>
<dbReference type="Proteomes" id="UP000016638">
    <property type="component" value="Unassembled WGS sequence"/>
</dbReference>
<protein>
    <submittedName>
        <fullName evidence="2">Ser/Thr phosphatase family protein</fullName>
    </submittedName>
</protein>
<dbReference type="InterPro" id="IPR050126">
    <property type="entry name" value="Ap4A_hydrolase"/>
</dbReference>
<dbReference type="InterPro" id="IPR004843">
    <property type="entry name" value="Calcineurin-like_PHP"/>
</dbReference>
<evidence type="ECO:0000313" key="2">
    <source>
        <dbReference type="EMBL" id="ERL10524.1"/>
    </source>
</evidence>
<comment type="caution">
    <text evidence="2">The sequence shown here is derived from an EMBL/GenBank/DDBJ whole genome shotgun (WGS) entry which is preliminary data.</text>
</comment>
<dbReference type="PATRIC" id="fig|1125712.3.peg.270"/>